<dbReference type="Proteomes" id="UP000183557">
    <property type="component" value="Unassembled WGS sequence"/>
</dbReference>
<organism evidence="4 5">
    <name type="scientific">Halobacillus dabanensis</name>
    <dbReference type="NCBI Taxonomy" id="240302"/>
    <lineage>
        <taxon>Bacteria</taxon>
        <taxon>Bacillati</taxon>
        <taxon>Bacillota</taxon>
        <taxon>Bacilli</taxon>
        <taxon>Bacillales</taxon>
        <taxon>Bacillaceae</taxon>
        <taxon>Halobacillus</taxon>
    </lineage>
</organism>
<dbReference type="SUPFAM" id="SSF55729">
    <property type="entry name" value="Acyl-CoA N-acyltransferases (Nat)"/>
    <property type="match status" value="1"/>
</dbReference>
<evidence type="ECO:0000256" key="1">
    <source>
        <dbReference type="ARBA" id="ARBA00022679"/>
    </source>
</evidence>
<dbReference type="GO" id="GO:0016747">
    <property type="term" value="F:acyltransferase activity, transferring groups other than amino-acyl groups"/>
    <property type="evidence" value="ECO:0007669"/>
    <property type="project" value="InterPro"/>
</dbReference>
<gene>
    <name evidence="4" type="ORF">SAMN04487936_10986</name>
</gene>
<dbReference type="InterPro" id="IPR016181">
    <property type="entry name" value="Acyl_CoA_acyltransferase"/>
</dbReference>
<evidence type="ECO:0000313" key="4">
    <source>
        <dbReference type="EMBL" id="SFK21922.1"/>
    </source>
</evidence>
<evidence type="ECO:0000313" key="5">
    <source>
        <dbReference type="Proteomes" id="UP000183557"/>
    </source>
</evidence>
<dbReference type="EMBL" id="FOSB01000009">
    <property type="protein sequence ID" value="SFK21922.1"/>
    <property type="molecule type" value="Genomic_DNA"/>
</dbReference>
<evidence type="ECO:0000259" key="3">
    <source>
        <dbReference type="PROSITE" id="PS51186"/>
    </source>
</evidence>
<dbReference type="OrthoDB" id="9797826at2"/>
<dbReference type="InterPro" id="IPR050832">
    <property type="entry name" value="Bact_Acetyltransf"/>
</dbReference>
<protein>
    <submittedName>
        <fullName evidence="4">Acetyltransferase (GNAT) domain-containing protein</fullName>
    </submittedName>
</protein>
<sequence length="141" mass="16163">MIRKAVIEDAKDLVPLMGDLGYPTSGKQMKERMKRILEKDDFQTFVWEGDGRLNGMIGMCYSEAYHTDESHVRIIAFVVEKSKHGNGIGRGLMEKAEQWAEERGAKTIMLNSGNREERQDTHDIYRHFGFEGKATGFYKSL</sequence>
<accession>A0A1I3XQV6</accession>
<dbReference type="Pfam" id="PF00583">
    <property type="entry name" value="Acetyltransf_1"/>
    <property type="match status" value="1"/>
</dbReference>
<reference evidence="5" key="1">
    <citation type="submission" date="2016-10" db="EMBL/GenBank/DDBJ databases">
        <authorList>
            <person name="Varghese N."/>
            <person name="Submissions S."/>
        </authorList>
    </citation>
    <scope>NUCLEOTIDE SEQUENCE [LARGE SCALE GENOMIC DNA]</scope>
    <source>
        <strain evidence="5">CGMCC 1.3704</strain>
    </source>
</reference>
<evidence type="ECO:0000256" key="2">
    <source>
        <dbReference type="ARBA" id="ARBA00023315"/>
    </source>
</evidence>
<name>A0A1I3XQV6_HALDA</name>
<dbReference type="RefSeq" id="WP_083412823.1">
    <property type="nucleotide sequence ID" value="NZ_FOSB01000009.1"/>
</dbReference>
<dbReference type="Gene3D" id="3.40.630.30">
    <property type="match status" value="1"/>
</dbReference>
<keyword evidence="1 4" id="KW-0808">Transferase</keyword>
<dbReference type="InterPro" id="IPR000182">
    <property type="entry name" value="GNAT_dom"/>
</dbReference>
<feature type="domain" description="N-acetyltransferase" evidence="3">
    <location>
        <begin position="1"/>
        <end position="141"/>
    </location>
</feature>
<dbReference type="PANTHER" id="PTHR43877">
    <property type="entry name" value="AMINOALKYLPHOSPHONATE N-ACETYLTRANSFERASE-RELATED-RELATED"/>
    <property type="match status" value="1"/>
</dbReference>
<keyword evidence="2" id="KW-0012">Acyltransferase</keyword>
<keyword evidence="5" id="KW-1185">Reference proteome</keyword>
<dbReference type="PANTHER" id="PTHR43877:SF2">
    <property type="entry name" value="AMINOALKYLPHOSPHONATE N-ACETYLTRANSFERASE-RELATED"/>
    <property type="match status" value="1"/>
</dbReference>
<dbReference type="PROSITE" id="PS51186">
    <property type="entry name" value="GNAT"/>
    <property type="match status" value="1"/>
</dbReference>
<dbReference type="AlphaFoldDB" id="A0A1I3XQV6"/>
<proteinExistence type="predicted"/>
<dbReference type="CDD" id="cd04301">
    <property type="entry name" value="NAT_SF"/>
    <property type="match status" value="1"/>
</dbReference>